<feature type="compositionally biased region" description="Basic residues" evidence="1">
    <location>
        <begin position="166"/>
        <end position="178"/>
    </location>
</feature>
<dbReference type="EMBL" id="SLXD01000004">
    <property type="protein sequence ID" value="TCP03394.1"/>
    <property type="molecule type" value="Genomic_DNA"/>
</dbReference>
<evidence type="ECO:0000313" key="2">
    <source>
        <dbReference type="EMBL" id="TCP03394.1"/>
    </source>
</evidence>
<protein>
    <submittedName>
        <fullName evidence="2">Uncharacterized protein</fullName>
    </submittedName>
</protein>
<dbReference type="AlphaFoldDB" id="A0A4R2MFU3"/>
<evidence type="ECO:0000256" key="1">
    <source>
        <dbReference type="SAM" id="MobiDB-lite"/>
    </source>
</evidence>
<name>A0A4R2MFU3_RUBGE</name>
<reference evidence="2 3" key="1">
    <citation type="submission" date="2019-03" db="EMBL/GenBank/DDBJ databases">
        <title>Genomic Encyclopedia of Type Strains, Phase IV (KMG-IV): sequencing the most valuable type-strain genomes for metagenomic binning, comparative biology and taxonomic classification.</title>
        <authorList>
            <person name="Goeker M."/>
        </authorList>
    </citation>
    <scope>NUCLEOTIDE SEQUENCE [LARGE SCALE GENOMIC DNA]</scope>
    <source>
        <strain evidence="2 3">DSM 1709</strain>
    </source>
</reference>
<comment type="caution">
    <text evidence="2">The sequence shown here is derived from an EMBL/GenBank/DDBJ whole genome shotgun (WGS) entry which is preliminary data.</text>
</comment>
<evidence type="ECO:0000313" key="3">
    <source>
        <dbReference type="Proteomes" id="UP000295106"/>
    </source>
</evidence>
<organism evidence="2 3">
    <name type="scientific">Rubrivivax gelatinosus</name>
    <name type="common">Rhodocyclus gelatinosus</name>
    <name type="synonym">Rhodopseudomonas gelatinosa</name>
    <dbReference type="NCBI Taxonomy" id="28068"/>
    <lineage>
        <taxon>Bacteria</taxon>
        <taxon>Pseudomonadati</taxon>
        <taxon>Pseudomonadota</taxon>
        <taxon>Betaproteobacteria</taxon>
        <taxon>Burkholderiales</taxon>
        <taxon>Sphaerotilaceae</taxon>
        <taxon>Rubrivivax</taxon>
    </lineage>
</organism>
<gene>
    <name evidence="2" type="ORF">EV684_104115</name>
</gene>
<accession>A0A4R2MFU3</accession>
<proteinExistence type="predicted"/>
<feature type="region of interest" description="Disordered" evidence="1">
    <location>
        <begin position="159"/>
        <end position="178"/>
    </location>
</feature>
<sequence>MKSALLARAAARGVSVSALVREALSAAGVDEKEELAPPETVARGRPRVRIGLRLAADEARELAARAATAGLPVGAFVLAAVRADGGVLSAEQREAQLAALTSSNAELAAVSRHLGHLTSLLRMGAVDAARQYRESLDTLNADVRAHLALSAELLSERWPKPSRYSTHPRRRHARPEVD</sequence>
<dbReference type="Proteomes" id="UP000295106">
    <property type="component" value="Unassembled WGS sequence"/>
</dbReference>